<dbReference type="EMBL" id="LNTY01000062">
    <property type="protein sequence ID" value="KXF79613.1"/>
    <property type="molecule type" value="Genomic_DNA"/>
</dbReference>
<organism evidence="6 7">
    <name type="scientific">Enterovibrio coralii</name>
    <dbReference type="NCBI Taxonomy" id="294935"/>
    <lineage>
        <taxon>Bacteria</taxon>
        <taxon>Pseudomonadati</taxon>
        <taxon>Pseudomonadota</taxon>
        <taxon>Gammaproteobacteria</taxon>
        <taxon>Vibrionales</taxon>
        <taxon>Vibrionaceae</taxon>
        <taxon>Enterovibrio</taxon>
    </lineage>
</organism>
<evidence type="ECO:0000256" key="1">
    <source>
        <dbReference type="ARBA" id="ARBA00022729"/>
    </source>
</evidence>
<dbReference type="Pfam" id="PF09864">
    <property type="entry name" value="MliC"/>
    <property type="match status" value="1"/>
</dbReference>
<name>A0A135I2D4_9GAMM</name>
<evidence type="ECO:0000313" key="6">
    <source>
        <dbReference type="EMBL" id="KXF79613.1"/>
    </source>
</evidence>
<keyword evidence="2" id="KW-0472">Membrane</keyword>
<evidence type="ECO:0000313" key="7">
    <source>
        <dbReference type="Proteomes" id="UP000070529"/>
    </source>
</evidence>
<reference evidence="6 7" key="1">
    <citation type="submission" date="2015-11" db="EMBL/GenBank/DDBJ databases">
        <title>Genomic Taxonomy of the Vibrionaceae.</title>
        <authorList>
            <person name="Gomez-Gil B."/>
            <person name="Enciso-Ibarra J."/>
        </authorList>
    </citation>
    <scope>NUCLEOTIDE SEQUENCE [LARGE SCALE GENOMIC DNA]</scope>
    <source>
        <strain evidence="6 7">CAIM 912</strain>
    </source>
</reference>
<evidence type="ECO:0000259" key="5">
    <source>
        <dbReference type="Pfam" id="PF09864"/>
    </source>
</evidence>
<dbReference type="SUPFAM" id="SSF141488">
    <property type="entry name" value="YdhA-like"/>
    <property type="match status" value="1"/>
</dbReference>
<protein>
    <recommendedName>
        <fullName evidence="5">C-type lysozyme inhibitor domain-containing protein</fullName>
    </recommendedName>
</protein>
<accession>A0A135I2D4</accession>
<keyword evidence="4" id="KW-0449">Lipoprotein</keyword>
<evidence type="ECO:0000256" key="4">
    <source>
        <dbReference type="ARBA" id="ARBA00023288"/>
    </source>
</evidence>
<dbReference type="InterPro" id="IPR036328">
    <property type="entry name" value="MliC_sf"/>
</dbReference>
<keyword evidence="1" id="KW-0732">Signal</keyword>
<evidence type="ECO:0000256" key="2">
    <source>
        <dbReference type="ARBA" id="ARBA00023136"/>
    </source>
</evidence>
<dbReference type="Gene3D" id="2.40.128.200">
    <property type="match status" value="1"/>
</dbReference>
<feature type="domain" description="C-type lysozyme inhibitor" evidence="5">
    <location>
        <begin position="25"/>
        <end position="86"/>
    </location>
</feature>
<dbReference type="Proteomes" id="UP000070529">
    <property type="component" value="Unassembled WGS sequence"/>
</dbReference>
<keyword evidence="3" id="KW-0564">Palmitate</keyword>
<evidence type="ECO:0000256" key="3">
    <source>
        <dbReference type="ARBA" id="ARBA00023139"/>
    </source>
</evidence>
<keyword evidence="7" id="KW-1185">Reference proteome</keyword>
<dbReference type="RefSeq" id="WP_067420101.1">
    <property type="nucleotide sequence ID" value="NZ_LNTY01000062.1"/>
</dbReference>
<comment type="caution">
    <text evidence="6">The sequence shown here is derived from an EMBL/GenBank/DDBJ whole genome shotgun (WGS) entry which is preliminary data.</text>
</comment>
<dbReference type="AlphaFoldDB" id="A0A135I2D4"/>
<gene>
    <name evidence="6" type="ORF">ATN88_15070</name>
</gene>
<dbReference type="InterPro" id="IPR018660">
    <property type="entry name" value="MliC"/>
</dbReference>
<dbReference type="PROSITE" id="PS51257">
    <property type="entry name" value="PROKAR_LIPOPROTEIN"/>
    <property type="match status" value="1"/>
</dbReference>
<proteinExistence type="predicted"/>
<sequence>MKTTVISLVSIMLLAGCSSKLPSQYVCEDGQSFQALITSDTALIRLNDEDKELPRIRSASGVQYQSDGGNTGFYGKGKEAMLVWGM</sequence>